<proteinExistence type="predicted"/>
<protein>
    <submittedName>
        <fullName evidence="2">Uncharacterized protein</fullName>
    </submittedName>
</protein>
<accession>A0ABQ2Z550</accession>
<organism evidence="2 3">
    <name type="scientific">Streptomyces hiroshimensis</name>
    <dbReference type="NCBI Taxonomy" id="66424"/>
    <lineage>
        <taxon>Bacteria</taxon>
        <taxon>Bacillati</taxon>
        <taxon>Actinomycetota</taxon>
        <taxon>Actinomycetes</taxon>
        <taxon>Kitasatosporales</taxon>
        <taxon>Streptomycetaceae</taxon>
        <taxon>Streptomyces</taxon>
    </lineage>
</organism>
<feature type="region of interest" description="Disordered" evidence="1">
    <location>
        <begin position="1"/>
        <end position="69"/>
    </location>
</feature>
<dbReference type="Proteomes" id="UP000659223">
    <property type="component" value="Unassembled WGS sequence"/>
</dbReference>
<feature type="compositionally biased region" description="Pro residues" evidence="1">
    <location>
        <begin position="39"/>
        <end position="51"/>
    </location>
</feature>
<evidence type="ECO:0000313" key="3">
    <source>
        <dbReference type="Proteomes" id="UP000659223"/>
    </source>
</evidence>
<reference evidence="3" key="1">
    <citation type="journal article" date="2019" name="Int. J. Syst. Evol. Microbiol.">
        <title>The Global Catalogue of Microorganisms (GCM) 10K type strain sequencing project: providing services to taxonomists for standard genome sequencing and annotation.</title>
        <authorList>
            <consortium name="The Broad Institute Genomics Platform"/>
            <consortium name="The Broad Institute Genome Sequencing Center for Infectious Disease"/>
            <person name="Wu L."/>
            <person name="Ma J."/>
        </authorList>
    </citation>
    <scope>NUCLEOTIDE SEQUENCE [LARGE SCALE GENOMIC DNA]</scope>
    <source>
        <strain evidence="3">JCM 4586</strain>
    </source>
</reference>
<keyword evidence="3" id="KW-1185">Reference proteome</keyword>
<evidence type="ECO:0000313" key="2">
    <source>
        <dbReference type="EMBL" id="GGY02789.1"/>
    </source>
</evidence>
<sequence length="69" mass="6624">MWLRATSRATEAVSGMATGAGPLIGDPGEGAVVEGGTEIPPPWGGVAPGPPVGGGAARGMAVRGTSRRG</sequence>
<dbReference type="EMBL" id="BMUT01000014">
    <property type="protein sequence ID" value="GGY02789.1"/>
    <property type="molecule type" value="Genomic_DNA"/>
</dbReference>
<evidence type="ECO:0000256" key="1">
    <source>
        <dbReference type="SAM" id="MobiDB-lite"/>
    </source>
</evidence>
<gene>
    <name evidence="2" type="ORF">GCM10010324_57220</name>
</gene>
<name>A0ABQ2Z550_9ACTN</name>
<comment type="caution">
    <text evidence="2">The sequence shown here is derived from an EMBL/GenBank/DDBJ whole genome shotgun (WGS) entry which is preliminary data.</text>
</comment>
<feature type="compositionally biased region" description="Low complexity" evidence="1">
    <location>
        <begin position="58"/>
        <end position="69"/>
    </location>
</feature>